<sequence length="390" mass="43156">MSLADDGLVAISDDELVEVHVTRASSTTSSRPNPTSSIFSNLLNPQGVASRARATMESLRFSMPGSGQSRRPSQPHVQLRPPHAHSQSAFPRSWTTTPDSGVIDLTVEPDSPVERRRPQPSHNSHNTHNTQQQPYMPPRNPRRTASQRISPPHLSRSDSTFVGQQASFIDLTADSPDDDQRPNRHAWRPQPPPPQPQRIHRQRRHHHRAHDHTTEEHLLALGYDQEFVGMDSFRRLAGLITGDMLPGFTAHIPSPASQQHQEPPKPPLEPLPPAKPGFTRDTCTEADGEQVVICPACNEELAYDPADAPATPSKKRKRVAGEHHFWALKKCGHVYCADCFENRRPTKSAPNGAGFPSVPIKDGASHDLHCAVEGCETKVASKTEWVGIYL</sequence>
<comment type="caution">
    <text evidence="2">The sequence shown here is derived from an EMBL/GenBank/DDBJ whole genome shotgun (WGS) entry which is preliminary data.</text>
</comment>
<feature type="compositionally biased region" description="Polar residues" evidence="1">
    <location>
        <begin position="120"/>
        <end position="134"/>
    </location>
</feature>
<dbReference type="PANTHER" id="PTHR28042">
    <property type="entry name" value="E3 UBIQUITIN-PROTEIN LIGASE COMPLEX SLX5-SLX8 SUBUNIT SLX5"/>
    <property type="match status" value="1"/>
</dbReference>
<dbReference type="GO" id="GO:0004842">
    <property type="term" value="F:ubiquitin-protein transferase activity"/>
    <property type="evidence" value="ECO:0007669"/>
    <property type="project" value="TreeGrafter"/>
</dbReference>
<accession>G9NRM0</accession>
<feature type="region of interest" description="Disordered" evidence="1">
    <location>
        <begin position="62"/>
        <end position="213"/>
    </location>
</feature>
<feature type="compositionally biased region" description="Basic residues" evidence="1">
    <location>
        <begin position="198"/>
        <end position="210"/>
    </location>
</feature>
<name>G9NRM0_HYPAI</name>
<dbReference type="PANTHER" id="PTHR28042:SF1">
    <property type="entry name" value="E3 UBIQUITIN-PROTEIN LIGASE COMPLEX SLX5-SLX8 SUBUNIT SLX5"/>
    <property type="match status" value="1"/>
</dbReference>
<feature type="compositionally biased region" description="Polar residues" evidence="1">
    <location>
        <begin position="85"/>
        <end position="99"/>
    </location>
</feature>
<dbReference type="Proteomes" id="UP000005426">
    <property type="component" value="Unassembled WGS sequence"/>
</dbReference>
<organism evidence="2 3">
    <name type="scientific">Hypocrea atroviridis (strain ATCC 20476 / IMI 206040)</name>
    <name type="common">Trichoderma atroviride</name>
    <dbReference type="NCBI Taxonomy" id="452589"/>
    <lineage>
        <taxon>Eukaryota</taxon>
        <taxon>Fungi</taxon>
        <taxon>Dikarya</taxon>
        <taxon>Ascomycota</taxon>
        <taxon>Pezizomycotina</taxon>
        <taxon>Sordariomycetes</taxon>
        <taxon>Hypocreomycetidae</taxon>
        <taxon>Hypocreales</taxon>
        <taxon>Hypocreaceae</taxon>
        <taxon>Trichoderma</taxon>
    </lineage>
</organism>
<dbReference type="GO" id="GO:0033768">
    <property type="term" value="C:SUMO-targeted ubiquitin ligase complex"/>
    <property type="evidence" value="ECO:0007669"/>
    <property type="project" value="TreeGrafter"/>
</dbReference>
<dbReference type="HOGENOM" id="CLU_050547_0_0_1"/>
<evidence type="ECO:0000256" key="1">
    <source>
        <dbReference type="SAM" id="MobiDB-lite"/>
    </source>
</evidence>
<gene>
    <name evidence="2" type="ORF">TRIATDRAFT_317598</name>
</gene>
<feature type="region of interest" description="Disordered" evidence="1">
    <location>
        <begin position="22"/>
        <end position="44"/>
    </location>
</feature>
<dbReference type="eggNOG" id="ENOG502SDJU">
    <property type="taxonomic scope" value="Eukaryota"/>
</dbReference>
<proteinExistence type="predicted"/>
<feature type="compositionally biased region" description="Polar residues" evidence="1">
    <location>
        <begin position="157"/>
        <end position="167"/>
    </location>
</feature>
<feature type="compositionally biased region" description="Low complexity" evidence="1">
    <location>
        <begin position="22"/>
        <end position="37"/>
    </location>
</feature>
<dbReference type="EMBL" id="ABDG02000022">
    <property type="protein sequence ID" value="EHK46653.1"/>
    <property type="molecule type" value="Genomic_DNA"/>
</dbReference>
<dbReference type="OMA" id="GFTRNTC"/>
<dbReference type="AlphaFoldDB" id="G9NRM0"/>
<feature type="compositionally biased region" description="Pro residues" evidence="1">
    <location>
        <begin position="264"/>
        <end position="275"/>
    </location>
</feature>
<dbReference type="OrthoDB" id="2398441at2759"/>
<dbReference type="InterPro" id="IPR038886">
    <property type="entry name" value="E3_SLX5/Rfp1"/>
</dbReference>
<evidence type="ECO:0000313" key="2">
    <source>
        <dbReference type="EMBL" id="EHK46653.1"/>
    </source>
</evidence>
<keyword evidence="3" id="KW-1185">Reference proteome</keyword>
<dbReference type="STRING" id="452589.G9NRM0"/>
<evidence type="ECO:0000313" key="3">
    <source>
        <dbReference type="Proteomes" id="UP000005426"/>
    </source>
</evidence>
<feature type="region of interest" description="Disordered" evidence="1">
    <location>
        <begin position="250"/>
        <end position="276"/>
    </location>
</feature>
<protein>
    <submittedName>
        <fullName evidence="2">Uncharacterized protein</fullName>
    </submittedName>
</protein>
<feature type="compositionally biased region" description="Polar residues" evidence="1">
    <location>
        <begin position="65"/>
        <end position="76"/>
    </location>
</feature>
<reference evidence="2 3" key="1">
    <citation type="journal article" date="2011" name="Genome Biol.">
        <title>Comparative genome sequence analysis underscores mycoparasitism as the ancestral life style of Trichoderma.</title>
        <authorList>
            <person name="Kubicek C.P."/>
            <person name="Herrera-Estrella A."/>
            <person name="Seidl-Seiboth V."/>
            <person name="Martinez D.A."/>
            <person name="Druzhinina I.S."/>
            <person name="Thon M."/>
            <person name="Zeilinger S."/>
            <person name="Casas-Flores S."/>
            <person name="Horwitz B.A."/>
            <person name="Mukherjee P.K."/>
            <person name="Mukherjee M."/>
            <person name="Kredics L."/>
            <person name="Alcaraz L.D."/>
            <person name="Aerts A."/>
            <person name="Antal Z."/>
            <person name="Atanasova L."/>
            <person name="Cervantes-Badillo M.G."/>
            <person name="Challacombe J."/>
            <person name="Chertkov O."/>
            <person name="McCluskey K."/>
            <person name="Coulpier F."/>
            <person name="Deshpande N."/>
            <person name="von Doehren H."/>
            <person name="Ebbole D.J."/>
            <person name="Esquivel-Naranjo E.U."/>
            <person name="Fekete E."/>
            <person name="Flipphi M."/>
            <person name="Glaser F."/>
            <person name="Gomez-Rodriguez E.Y."/>
            <person name="Gruber S."/>
            <person name="Han C."/>
            <person name="Henrissat B."/>
            <person name="Hermosa R."/>
            <person name="Hernandez-Onate M."/>
            <person name="Karaffa L."/>
            <person name="Kosti I."/>
            <person name="Le Crom S."/>
            <person name="Lindquist E."/>
            <person name="Lucas S."/>
            <person name="Luebeck M."/>
            <person name="Luebeck P.S."/>
            <person name="Margeot A."/>
            <person name="Metz B."/>
            <person name="Misra M."/>
            <person name="Nevalainen H."/>
            <person name="Omann M."/>
            <person name="Packer N."/>
            <person name="Perrone G."/>
            <person name="Uresti-Rivera E.E."/>
            <person name="Salamov A."/>
            <person name="Schmoll M."/>
            <person name="Seiboth B."/>
            <person name="Shapiro H."/>
            <person name="Sukno S."/>
            <person name="Tamayo-Ramos J.A."/>
            <person name="Tisch D."/>
            <person name="Wiest A."/>
            <person name="Wilkinson H.H."/>
            <person name="Zhang M."/>
            <person name="Coutinho P.M."/>
            <person name="Kenerley C.M."/>
            <person name="Monte E."/>
            <person name="Baker S.E."/>
            <person name="Grigoriev I.V."/>
        </authorList>
    </citation>
    <scope>NUCLEOTIDE SEQUENCE [LARGE SCALE GENOMIC DNA]</scope>
    <source>
        <strain evidence="3">ATCC 20476 / IMI 206040</strain>
    </source>
</reference>